<evidence type="ECO:0000313" key="1">
    <source>
        <dbReference type="EMBL" id="RKO82963.1"/>
    </source>
</evidence>
<accession>A0A4P9VWB4</accession>
<dbReference type="AlphaFoldDB" id="A0A4P9VWB4"/>
<dbReference type="EMBL" id="ML001852">
    <property type="protein sequence ID" value="RKO82963.1"/>
    <property type="molecule type" value="Genomic_DNA"/>
</dbReference>
<name>A0A4P9VWB4_9FUNG</name>
<sequence length="383" mass="41893">MLDASTVPVSPTLGSNTVLDLLRLHATPPPPSHSASPTFQCARRLRSGESSDPLVHPLLRDPVAHSAILHPRPDLPAPTYHASARSSLAHACAAPGARQHSKPFGEATYDALVKFERAATSRVAGELHFGIDARMTSEDFWASALGQPMWQALGRIRAKSASRLRYQRRTRARRDPMVCHGFVCHPEHFNGEEPLLPTLPIARNSSSSICEAAKSPMLASRNCSTIEDLDLPHTDITAATIVALRDYQPLTFLGVGLNNWHLESQSDAEMATLIQLRGSHLKRLALGSNTYEISAGLFLVLLDACLGFRALMIYGVTSDSALVRLAGRLPNCRILAAARPNFERPSVDLRLLRAPPPRIEVRWFNIRQMMAPGIDIEVAGILD</sequence>
<protein>
    <submittedName>
        <fullName evidence="1">Uncharacterized protein</fullName>
    </submittedName>
</protein>
<gene>
    <name evidence="1" type="ORF">BDK51DRAFT_47305</name>
</gene>
<organism evidence="1 2">
    <name type="scientific">Blyttiomyces helicus</name>
    <dbReference type="NCBI Taxonomy" id="388810"/>
    <lineage>
        <taxon>Eukaryota</taxon>
        <taxon>Fungi</taxon>
        <taxon>Fungi incertae sedis</taxon>
        <taxon>Chytridiomycota</taxon>
        <taxon>Chytridiomycota incertae sedis</taxon>
        <taxon>Chytridiomycetes</taxon>
        <taxon>Chytridiomycetes incertae sedis</taxon>
        <taxon>Blyttiomyces</taxon>
    </lineage>
</organism>
<evidence type="ECO:0000313" key="2">
    <source>
        <dbReference type="Proteomes" id="UP000269721"/>
    </source>
</evidence>
<dbReference type="Proteomes" id="UP000269721">
    <property type="component" value="Unassembled WGS sequence"/>
</dbReference>
<proteinExistence type="predicted"/>
<reference evidence="2" key="1">
    <citation type="journal article" date="2018" name="Nat. Microbiol.">
        <title>Leveraging single-cell genomics to expand the fungal tree of life.</title>
        <authorList>
            <person name="Ahrendt S.R."/>
            <person name="Quandt C.A."/>
            <person name="Ciobanu D."/>
            <person name="Clum A."/>
            <person name="Salamov A."/>
            <person name="Andreopoulos B."/>
            <person name="Cheng J.F."/>
            <person name="Woyke T."/>
            <person name="Pelin A."/>
            <person name="Henrissat B."/>
            <person name="Reynolds N.K."/>
            <person name="Benny G.L."/>
            <person name="Smith M.E."/>
            <person name="James T.Y."/>
            <person name="Grigoriev I.V."/>
        </authorList>
    </citation>
    <scope>NUCLEOTIDE SEQUENCE [LARGE SCALE GENOMIC DNA]</scope>
</reference>
<keyword evidence="2" id="KW-1185">Reference proteome</keyword>